<evidence type="ECO:0000256" key="2">
    <source>
        <dbReference type="PROSITE-ProRule" id="PRU00042"/>
    </source>
</evidence>
<feature type="compositionally biased region" description="Basic and acidic residues" evidence="3">
    <location>
        <begin position="191"/>
        <end position="202"/>
    </location>
</feature>
<dbReference type="Gene3D" id="2.60.120.340">
    <property type="entry name" value="Nucleoplasmin core domain"/>
    <property type="match status" value="1"/>
</dbReference>
<dbReference type="PROSITE" id="PS00028">
    <property type="entry name" value="ZINC_FINGER_C2H2_1"/>
    <property type="match status" value="1"/>
</dbReference>
<protein>
    <recommendedName>
        <fullName evidence="4">C2H2-type domain-containing protein</fullName>
    </recommendedName>
</protein>
<feature type="compositionally biased region" description="Acidic residues" evidence="3">
    <location>
        <begin position="222"/>
        <end position="234"/>
    </location>
</feature>
<feature type="compositionally biased region" description="Basic and acidic residues" evidence="3">
    <location>
        <begin position="235"/>
        <end position="248"/>
    </location>
</feature>
<comment type="caution">
    <text evidence="5">The sequence shown here is derived from an EMBL/GenBank/DDBJ whole genome shotgun (WGS) entry which is preliminary data.</text>
</comment>
<evidence type="ECO:0000259" key="4">
    <source>
        <dbReference type="PROSITE" id="PS50157"/>
    </source>
</evidence>
<evidence type="ECO:0000313" key="5">
    <source>
        <dbReference type="EMBL" id="KAK6140003.1"/>
    </source>
</evidence>
<dbReference type="EMBL" id="JABTTQ020000350">
    <property type="protein sequence ID" value="KAK6140003.1"/>
    <property type="molecule type" value="Genomic_DNA"/>
</dbReference>
<evidence type="ECO:0000256" key="1">
    <source>
        <dbReference type="ARBA" id="ARBA00006673"/>
    </source>
</evidence>
<organism evidence="5 6">
    <name type="scientific">Rehmannia glutinosa</name>
    <name type="common">Chinese foxglove</name>
    <dbReference type="NCBI Taxonomy" id="99300"/>
    <lineage>
        <taxon>Eukaryota</taxon>
        <taxon>Viridiplantae</taxon>
        <taxon>Streptophyta</taxon>
        <taxon>Embryophyta</taxon>
        <taxon>Tracheophyta</taxon>
        <taxon>Spermatophyta</taxon>
        <taxon>Magnoliopsida</taxon>
        <taxon>eudicotyledons</taxon>
        <taxon>Gunneridae</taxon>
        <taxon>Pentapetalae</taxon>
        <taxon>asterids</taxon>
        <taxon>lamiids</taxon>
        <taxon>Lamiales</taxon>
        <taxon>Orobanchaceae</taxon>
        <taxon>Rehmannieae</taxon>
        <taxon>Rehmannia</taxon>
    </lineage>
</organism>
<evidence type="ECO:0000256" key="3">
    <source>
        <dbReference type="SAM" id="MobiDB-lite"/>
    </source>
</evidence>
<keyword evidence="6" id="KW-1185">Reference proteome</keyword>
<keyword evidence="2" id="KW-0479">Metal-binding</keyword>
<proteinExistence type="inferred from homology"/>
<dbReference type="PROSITE" id="PS50157">
    <property type="entry name" value="ZINC_FINGER_C2H2_2"/>
    <property type="match status" value="1"/>
</dbReference>
<feature type="compositionally biased region" description="Basic and acidic residues" evidence="3">
    <location>
        <begin position="210"/>
        <end position="221"/>
    </location>
</feature>
<feature type="domain" description="C2H2-type" evidence="4">
    <location>
        <begin position="320"/>
        <end position="347"/>
    </location>
</feature>
<comment type="similarity">
    <text evidence="1">Belongs to the histone deacetylase HD2 family.</text>
</comment>
<dbReference type="Proteomes" id="UP001318860">
    <property type="component" value="Unassembled WGS sequence"/>
</dbReference>
<gene>
    <name evidence="5" type="ORF">DH2020_026219</name>
</gene>
<reference evidence="5 6" key="1">
    <citation type="journal article" date="2021" name="Comput. Struct. Biotechnol. J.">
        <title>De novo genome assembly of the potent medicinal plant Rehmannia glutinosa using nanopore technology.</title>
        <authorList>
            <person name="Ma L."/>
            <person name="Dong C."/>
            <person name="Song C."/>
            <person name="Wang X."/>
            <person name="Zheng X."/>
            <person name="Niu Y."/>
            <person name="Chen S."/>
            <person name="Feng W."/>
        </authorList>
    </citation>
    <scope>NUCLEOTIDE SEQUENCE [LARGE SCALE GENOMIC DNA]</scope>
    <source>
        <strain evidence="5">DH-2019</strain>
    </source>
</reference>
<feature type="region of interest" description="Disordered" evidence="3">
    <location>
        <begin position="168"/>
        <end position="270"/>
    </location>
</feature>
<keyword evidence="2" id="KW-0862">Zinc</keyword>
<keyword evidence="2" id="KW-0863">Zinc-finger</keyword>
<evidence type="ECO:0000313" key="6">
    <source>
        <dbReference type="Proteomes" id="UP001318860"/>
    </source>
</evidence>
<dbReference type="InterPro" id="IPR041232">
    <property type="entry name" value="NPL"/>
</dbReference>
<dbReference type="InterPro" id="IPR013087">
    <property type="entry name" value="Znf_C2H2_type"/>
</dbReference>
<dbReference type="Pfam" id="PF17800">
    <property type="entry name" value="NPL"/>
    <property type="match status" value="1"/>
</dbReference>
<accession>A0ABR0VXF8</accession>
<feature type="compositionally biased region" description="Acidic residues" evidence="3">
    <location>
        <begin position="168"/>
        <end position="181"/>
    </location>
</feature>
<sequence>MLSHSKLYPSYLALVTIVRLNIATYPCEFCCYIVIDFGITLLFLQGTDKEMLTIDVTAGGDGVEVKSGEPLKVTPGDGMVLHLSQACLGELKKEKGNESVYLFVSVEGKKLVLGTLFTDKLPQQQFDLVFDRDFELSHNSKSGSVYFYGYRAILFLDLVFSLIATELPEGESDESDSEEDIPLTIANNGKPEPKAKQEKPVEAAKANAAKGKEPDAGKLKDEDDSDDESGESDEETPKKAEPSKKRPAESATKTPVQDKKAKVTPQKTGDSIVWVIYSVASCFVWQKVSGHVATPHPAKQAGKTPATKPNQQTPKSGGSHSCKSCNRNFGSEQALESHSKAKHAGGK</sequence>
<feature type="compositionally biased region" description="Polar residues" evidence="3">
    <location>
        <begin position="307"/>
        <end position="336"/>
    </location>
</feature>
<feature type="region of interest" description="Disordered" evidence="3">
    <location>
        <begin position="292"/>
        <end position="347"/>
    </location>
</feature>
<name>A0ABR0VXF8_REHGL</name>